<dbReference type="InterPro" id="IPR011050">
    <property type="entry name" value="Pectin_lyase_fold/virulence"/>
</dbReference>
<feature type="signal peptide" evidence="1">
    <location>
        <begin position="1"/>
        <end position="19"/>
    </location>
</feature>
<dbReference type="OrthoDB" id="1100682at2"/>
<dbReference type="Gene3D" id="2.160.20.110">
    <property type="match status" value="1"/>
</dbReference>
<gene>
    <name evidence="3" type="ORF">D8S85_08960</name>
</gene>
<dbReference type="InterPro" id="IPR046692">
    <property type="entry name" value="DUF6562"/>
</dbReference>
<dbReference type="Proteomes" id="UP000270673">
    <property type="component" value="Chromosome"/>
</dbReference>
<protein>
    <submittedName>
        <fullName evidence="3">Right-handed parallel beta-helix repeat-containing protein</fullName>
    </submittedName>
</protein>
<dbReference type="SUPFAM" id="SSF51126">
    <property type="entry name" value="Pectin lyase-like"/>
    <property type="match status" value="1"/>
</dbReference>
<reference evidence="3 4" key="1">
    <citation type="submission" date="2018-10" db="EMBL/GenBank/DDBJ databases">
        <title>Butyricimonas faecalis sp. nov., isolated from human faeces and emended description of the genus Butyricimonas.</title>
        <authorList>
            <person name="Le Roy T."/>
            <person name="Van der Smissen P."/>
            <person name="Paquot A."/>
            <person name="Delzenne N."/>
            <person name="Muccioli G."/>
            <person name="Collet J.-F."/>
            <person name="Cani P.D."/>
        </authorList>
    </citation>
    <scope>NUCLEOTIDE SEQUENCE [LARGE SCALE GENOMIC DNA]</scope>
    <source>
        <strain evidence="3 4">H184</strain>
    </source>
</reference>
<evidence type="ECO:0000313" key="4">
    <source>
        <dbReference type="Proteomes" id="UP000270673"/>
    </source>
</evidence>
<dbReference type="PROSITE" id="PS51257">
    <property type="entry name" value="PROKAR_LIPOPROTEIN"/>
    <property type="match status" value="1"/>
</dbReference>
<feature type="domain" description="DUF6562" evidence="2">
    <location>
        <begin position="64"/>
        <end position="306"/>
    </location>
</feature>
<proteinExistence type="predicted"/>
<dbReference type="RefSeq" id="WP_106480401.1">
    <property type="nucleotide sequence ID" value="NZ_CP032819.1"/>
</dbReference>
<organism evidence="3 4">
    <name type="scientific">Butyricimonas faecalis</name>
    <dbReference type="NCBI Taxonomy" id="2093856"/>
    <lineage>
        <taxon>Bacteria</taxon>
        <taxon>Pseudomonadati</taxon>
        <taxon>Bacteroidota</taxon>
        <taxon>Bacteroidia</taxon>
        <taxon>Bacteroidales</taxon>
        <taxon>Odoribacteraceae</taxon>
        <taxon>Butyricimonas</taxon>
    </lineage>
</organism>
<evidence type="ECO:0000259" key="2">
    <source>
        <dbReference type="Pfam" id="PF20200"/>
    </source>
</evidence>
<evidence type="ECO:0000313" key="3">
    <source>
        <dbReference type="EMBL" id="AZS29662.1"/>
    </source>
</evidence>
<keyword evidence="1" id="KW-0732">Signal</keyword>
<accession>A0A3Q9IN14</accession>
<keyword evidence="4" id="KW-1185">Reference proteome</keyword>
<dbReference type="EMBL" id="CP032819">
    <property type="protein sequence ID" value="AZS29662.1"/>
    <property type="molecule type" value="Genomic_DNA"/>
</dbReference>
<dbReference type="AlphaFoldDB" id="A0A3Q9IN14"/>
<evidence type="ECO:0000256" key="1">
    <source>
        <dbReference type="SAM" id="SignalP"/>
    </source>
</evidence>
<dbReference type="Pfam" id="PF20200">
    <property type="entry name" value="DUF6562"/>
    <property type="match status" value="1"/>
</dbReference>
<dbReference type="KEGG" id="buy:D8S85_08960"/>
<name>A0A3Q9IN14_9BACT</name>
<sequence length="850" mass="92747">MRKVFLLVVSLVVALTACQKEEAPFAPDGANTQTITISIPQGMQSRAVGTYANAADYGKAVEINRCILQVYREGVAYGDPMVVEVQTSENKKTATFNLRLVAQQKYDFVFWADCATETNNGTFSDLHYNTSDLTNITVIGDYVGNNDEFDAFFFCKTDYTVTESFAETSWVLRRPFGQLNVKTNDMTAIPDNTLKPTKVKVALTALPTSFNAKTGTVGEQTANVEYEAKVINQANGELTVDYIWAPVEEAALVNFSMKFYNNETLICENNDFKNIPVRRNYKTNVSGNLLTKQGTINVTIDPDFEQPDIEQEIVEVATVADVTEAIKNGATTIIVKEAPTSDAAIEIPHTLTEEQAAKELSISLPTTNQQVTIQYTTEQTGAAPKTVNITAPNTNNLVIELPQSTVTLNGANYNEVSATTADNTLIIPEDVTIETLIVKKGNVEIYGTVNKITLEEGAGIVKTYAVGDAETLKKAAELVANRQCAKIVLTADIDLKGSTDNLWTPINAENNVFIEFDGGNHTISNLYVNNIDPQKGDVPGYQYGGLFYVLQSTIKDLTIEVANVTCLRGGVLVGRMDCGTLENCHVKNTTVTSIQKVAGLVGFVSSSAKDVTIRNCSVDQCKLNTPNTDGIYQAGGLIGYLQSFDRNVLIEGNSVSGISFQKVYAPADSVKDKLYDLEQCYSHAFIGTIANYSADADAYNTYTIELRNNKVAEQITDIPTLDGRTDDYIGWWAGYYGPTGKAFTPKVVVDGVAKDCWVYVKYVYKQLTNGKDITIYQNCDLTQCSETKGTINIPSGTTLTVGYTYKDNKGNEVKVSPTLTVGQIANIDEINITGPGSIVDENGNTLYPRN</sequence>
<feature type="chain" id="PRO_5018781008" evidence="1">
    <location>
        <begin position="20"/>
        <end position="850"/>
    </location>
</feature>